<dbReference type="AlphaFoldDB" id="A0A7K1SXB4"/>
<dbReference type="RefSeq" id="WP_157566224.1">
    <property type="nucleotide sequence ID" value="NZ_WPIK01000007.1"/>
</dbReference>
<reference evidence="1 2" key="1">
    <citation type="submission" date="2019-12" db="EMBL/GenBank/DDBJ databases">
        <title>Mucilaginibacter sp. HMF7410 genome sequencing and assembly.</title>
        <authorList>
            <person name="Kang H."/>
            <person name="Cha I."/>
            <person name="Kim H."/>
            <person name="Joh K."/>
        </authorList>
    </citation>
    <scope>NUCLEOTIDE SEQUENCE [LARGE SCALE GENOMIC DNA]</scope>
    <source>
        <strain evidence="1 2">HMF7410</strain>
    </source>
</reference>
<evidence type="ECO:0000313" key="1">
    <source>
        <dbReference type="EMBL" id="MVN21680.1"/>
    </source>
</evidence>
<comment type="caution">
    <text evidence="1">The sequence shown here is derived from an EMBL/GenBank/DDBJ whole genome shotgun (WGS) entry which is preliminary data.</text>
</comment>
<dbReference type="Proteomes" id="UP000462014">
    <property type="component" value="Unassembled WGS sequence"/>
</dbReference>
<keyword evidence="2" id="KW-1185">Reference proteome</keyword>
<sequence>MKKEQQIWPELKFEELKETVATVQLWTQIVGKIRLSKTPWINHSWHVTLYVSAKGLTTGSIPYEGGIFQIDFDFIYHKLIINSSWNESVSFDLKPRSVANFYQELLEKLELIGIHINIYAVPNEVEPAIPFQEDEIHHAYNKEQMNKLWQALIKTYNVFTRFRTGFVGKCSPVHLFWGAFDLAVTRFSGRKAPLHPGGSPNIPLKVMQEAYSHEVSSCGFWPGNESFPQPVFYAYCYPTNASFSTQKVGPPEAFYSEEMGEFFLPYEVVRSAPDPESVLLRFLQTTYEAAAITGNWDREALECDLSSFNKSST</sequence>
<proteinExistence type="predicted"/>
<organism evidence="1 2">
    <name type="scientific">Mucilaginibacter arboris</name>
    <dbReference type="NCBI Taxonomy" id="2682090"/>
    <lineage>
        <taxon>Bacteria</taxon>
        <taxon>Pseudomonadati</taxon>
        <taxon>Bacteroidota</taxon>
        <taxon>Sphingobacteriia</taxon>
        <taxon>Sphingobacteriales</taxon>
        <taxon>Sphingobacteriaceae</taxon>
        <taxon>Mucilaginibacter</taxon>
    </lineage>
</organism>
<evidence type="ECO:0008006" key="3">
    <source>
        <dbReference type="Google" id="ProtNLM"/>
    </source>
</evidence>
<dbReference type="InterPro" id="IPR046038">
    <property type="entry name" value="DUF5996"/>
</dbReference>
<accession>A0A7K1SXB4</accession>
<name>A0A7K1SXB4_9SPHI</name>
<gene>
    <name evidence="1" type="ORF">GO621_09035</name>
</gene>
<protein>
    <recommendedName>
        <fullName evidence="3">Ava_C0101 and related proteins</fullName>
    </recommendedName>
</protein>
<evidence type="ECO:0000313" key="2">
    <source>
        <dbReference type="Proteomes" id="UP000462014"/>
    </source>
</evidence>
<dbReference type="EMBL" id="WPIK01000007">
    <property type="protein sequence ID" value="MVN21680.1"/>
    <property type="molecule type" value="Genomic_DNA"/>
</dbReference>
<dbReference type="Pfam" id="PF19459">
    <property type="entry name" value="DUF5996"/>
    <property type="match status" value="1"/>
</dbReference>